<organism evidence="4 5">
    <name type="scientific">Catenulispora acidiphila (strain DSM 44928 / JCM 14897 / NBRC 102108 / NRRL B-24433 / ID139908)</name>
    <dbReference type="NCBI Taxonomy" id="479433"/>
    <lineage>
        <taxon>Bacteria</taxon>
        <taxon>Bacillati</taxon>
        <taxon>Actinomycetota</taxon>
        <taxon>Actinomycetes</taxon>
        <taxon>Catenulisporales</taxon>
        <taxon>Catenulisporaceae</taxon>
        <taxon>Catenulispora</taxon>
    </lineage>
</organism>
<dbReference type="PROSITE" id="PS50966">
    <property type="entry name" value="ZF_SWIM"/>
    <property type="match status" value="1"/>
</dbReference>
<feature type="compositionally biased region" description="Basic and acidic residues" evidence="2">
    <location>
        <begin position="442"/>
        <end position="461"/>
    </location>
</feature>
<reference evidence="4 5" key="1">
    <citation type="journal article" date="2009" name="Stand. Genomic Sci.">
        <title>Complete genome sequence of Catenulispora acidiphila type strain (ID 139908).</title>
        <authorList>
            <person name="Copeland A."/>
            <person name="Lapidus A."/>
            <person name="Glavina Del Rio T."/>
            <person name="Nolan M."/>
            <person name="Lucas S."/>
            <person name="Chen F."/>
            <person name="Tice H."/>
            <person name="Cheng J.F."/>
            <person name="Bruce D."/>
            <person name="Goodwin L."/>
            <person name="Pitluck S."/>
            <person name="Mikhailova N."/>
            <person name="Pati A."/>
            <person name="Ivanova N."/>
            <person name="Mavromatis K."/>
            <person name="Chen A."/>
            <person name="Palaniappan K."/>
            <person name="Chain P."/>
            <person name="Land M."/>
            <person name="Hauser L."/>
            <person name="Chang Y.J."/>
            <person name="Jeffries C.D."/>
            <person name="Chertkov O."/>
            <person name="Brettin T."/>
            <person name="Detter J.C."/>
            <person name="Han C."/>
            <person name="Ali Z."/>
            <person name="Tindall B.J."/>
            <person name="Goker M."/>
            <person name="Bristow J."/>
            <person name="Eisen J.A."/>
            <person name="Markowitz V."/>
            <person name="Hugenholtz P."/>
            <person name="Kyrpides N.C."/>
            <person name="Klenk H.P."/>
        </authorList>
    </citation>
    <scope>NUCLEOTIDE SEQUENCE [LARGE SCALE GENOMIC DNA]</scope>
    <source>
        <strain evidence="5">DSM 44928 / JCM 14897 / NBRC 102108 / NRRL B-24433 / ID139908</strain>
    </source>
</reference>
<evidence type="ECO:0000313" key="4">
    <source>
        <dbReference type="EMBL" id="ACU70109.1"/>
    </source>
</evidence>
<keyword evidence="1" id="KW-0862">Zinc</keyword>
<dbReference type="Pfam" id="PF04434">
    <property type="entry name" value="SWIM"/>
    <property type="match status" value="1"/>
</dbReference>
<keyword evidence="5" id="KW-1185">Reference proteome</keyword>
<evidence type="ECO:0000256" key="2">
    <source>
        <dbReference type="SAM" id="MobiDB-lite"/>
    </source>
</evidence>
<accession>C7Q612</accession>
<dbReference type="EMBL" id="CP001700">
    <property type="protein sequence ID" value="ACU70109.1"/>
    <property type="molecule type" value="Genomic_DNA"/>
</dbReference>
<proteinExistence type="predicted"/>
<name>C7Q612_CATAD</name>
<keyword evidence="1" id="KW-0479">Metal-binding</keyword>
<evidence type="ECO:0000259" key="3">
    <source>
        <dbReference type="PROSITE" id="PS50966"/>
    </source>
</evidence>
<dbReference type="STRING" id="479433.Caci_1184"/>
<dbReference type="GO" id="GO:0008270">
    <property type="term" value="F:zinc ion binding"/>
    <property type="evidence" value="ECO:0007669"/>
    <property type="project" value="UniProtKB-KW"/>
</dbReference>
<evidence type="ECO:0000313" key="5">
    <source>
        <dbReference type="Proteomes" id="UP000000851"/>
    </source>
</evidence>
<dbReference type="AlphaFoldDB" id="C7Q612"/>
<protein>
    <submittedName>
        <fullName evidence="4">Zinc finger SWIM domain protein</fullName>
    </submittedName>
</protein>
<gene>
    <name evidence="4" type="ordered locus">Caci_1184</name>
</gene>
<dbReference type="RefSeq" id="WP_012785403.1">
    <property type="nucleotide sequence ID" value="NC_013131.1"/>
</dbReference>
<dbReference type="Proteomes" id="UP000000851">
    <property type="component" value="Chromosome"/>
</dbReference>
<feature type="region of interest" description="Disordered" evidence="2">
    <location>
        <begin position="442"/>
        <end position="475"/>
    </location>
</feature>
<keyword evidence="1" id="KW-0863">Zinc-finger</keyword>
<dbReference type="OrthoDB" id="7821105at2"/>
<dbReference type="KEGG" id="cai:Caci_1184"/>
<feature type="domain" description="SWIM-type" evidence="3">
    <location>
        <begin position="397"/>
        <end position="444"/>
    </location>
</feature>
<dbReference type="eggNOG" id="COG2345">
    <property type="taxonomic scope" value="Bacteria"/>
</dbReference>
<evidence type="ECO:0000256" key="1">
    <source>
        <dbReference type="PROSITE-ProRule" id="PRU00325"/>
    </source>
</evidence>
<dbReference type="HOGENOM" id="CLU_023622_1_0_11"/>
<dbReference type="InterPro" id="IPR007527">
    <property type="entry name" value="Znf_SWIM"/>
</dbReference>
<dbReference type="InParanoid" id="C7Q612"/>
<sequence length="475" mass="50541">MTSTAQIYGYVRASSLTPSGLLDLQTSGGTTTAGPTAHPRFFSGFLGEAEPAAAALLGVANIAQARYWRPNLAALRDPVVTCNGDRLRFESFSGCCGVYARLDVLDDGMDGTALDRGTTNVDVNNDLRLALARVRGGDPLKLEVGPEGLEATTFDGTVVERKVPLPARWLRGFAEVQAVTSGYDLRAELGAADAARFLRGLPNAQRGVQWLVPAGRTLRLAASPSPGAICIAGPQRLKELLPLLRFGGKLRVYGPNLARGANPVASVWQLDLPGMRLVLTLSPEITRGFSGEGAVLSALAGDDVIDDAETVSALLAFDARIEPDVLAEQAALPVDRVRAALTQLGTAGRVGYDHADAAYFHRELPYDAERAAKQNPRLRAARDLLDADAVRWDGDIATVTVEDHVQRVRSAADGALSCTCLWYAKYQGSRGPCKHILAADAHRRGERGVTDADSETGRETDSSTSAIEETAVTAR</sequence>